<dbReference type="EMBL" id="MU268023">
    <property type="protein sequence ID" value="KAH7906409.1"/>
    <property type="molecule type" value="Genomic_DNA"/>
</dbReference>
<sequence length="1044" mass="117537">MSNLSSPGAQMVLGCPYTEQQQSWHSPCIVFTPDNNYAISNEQAKSISIWDANTSQMIGSLVDPRERSIVSLAVSPDGRRLVTMSDDNSVRIWDLRTRSIIHTLPLGINRSFVRCVAISPNGCRFLHTYHVNMRLADLDTGTILFDLYAESAGHSIALMFAWCPDNEAIAVVSVSGVVVLKATDGTLVSRFSAAPRSSCAMFSPDGQAIICGDVEGDITIYSAADGRLLQNLQVELHDDQITALVGSPDGTRFASASSSAVVVWDARVYAVIAVPVTDLTRNIGHVAYGKYLAISSSNGTISIWDIDAVIEAYQKSHPVSKTQGTGRTESASVVFLAPFPSASVSYSYAPRIPRIRGPRGDSDSFLDLPETENIDIEVTDSVEAAVPRSSRTRERLHSTLWPRLRSHYPPHANNAKKSLLISLFRKSNSLNQKRTESTVNQESGEKQRAVSDSLSRLPVEDFTEVPAGRLDERLSIAPPRSKVPEHVDFNGNKDNDNNTKPNNKASLLDAESIDWLDYMRFCLSSRALNVPSSALFSLSTTVINSFERFAFYRDNMAIPDVYEALQHCVYNDLPIHLIKLTTYQNQIELRLIDRDWLIEYLTPEVESITEFDIENEIALWSTISEQWLEIPPARHREFAIHEQIRRMTRYATLSHRWVRHEPSFRDLKKNRNLFGEGYEKLKTFCNIARTSYRVQFAWADTVCIDKSSSSELDESIRSMFKWYANAAVCIAYLAETTSLFDMTADSWFTRGYWDVLTWAANDKSWEQAHSTPISILDQLEEVTRISRVDFAKFSPGVYDISKHMTWIAGRKTTRGEDKAYSLMGIFGVSFSIAYGEGPEHAFCRLLRAIIDISPNLDIFNWAGHPINRNFHPSRMLPSSPECYLKRFKVQRQYLPFEPPMLTSDGIRLKLLVVPVTSVHVETIGNHCGDVYAFASFKCVLANERLNVILLECDALTLEHLRIPRGEGAGIGSRPRLALAIWNVDRDLRSIPIVCLAIVLNWKNGWQRVTITDPITFISRDEFSQQAVTQEMEQMYHMQLTTMCL</sequence>
<protein>
    <submittedName>
        <fullName evidence="1">Uncharacterized protein</fullName>
    </submittedName>
</protein>
<name>A0ACB8A093_9AGAM</name>
<keyword evidence="2" id="KW-1185">Reference proteome</keyword>
<proteinExistence type="predicted"/>
<reference evidence="1" key="1">
    <citation type="journal article" date="2021" name="New Phytol.">
        <title>Evolutionary innovations through gain and loss of genes in the ectomycorrhizal Boletales.</title>
        <authorList>
            <person name="Wu G."/>
            <person name="Miyauchi S."/>
            <person name="Morin E."/>
            <person name="Kuo A."/>
            <person name="Drula E."/>
            <person name="Varga T."/>
            <person name="Kohler A."/>
            <person name="Feng B."/>
            <person name="Cao Y."/>
            <person name="Lipzen A."/>
            <person name="Daum C."/>
            <person name="Hundley H."/>
            <person name="Pangilinan J."/>
            <person name="Johnson J."/>
            <person name="Barry K."/>
            <person name="LaButti K."/>
            <person name="Ng V."/>
            <person name="Ahrendt S."/>
            <person name="Min B."/>
            <person name="Choi I.G."/>
            <person name="Park H."/>
            <person name="Plett J.M."/>
            <person name="Magnuson J."/>
            <person name="Spatafora J.W."/>
            <person name="Nagy L.G."/>
            <person name="Henrissat B."/>
            <person name="Grigoriev I.V."/>
            <person name="Yang Z.L."/>
            <person name="Xu J."/>
            <person name="Martin F.M."/>
        </authorList>
    </citation>
    <scope>NUCLEOTIDE SEQUENCE</scope>
    <source>
        <strain evidence="1">ATCC 28755</strain>
    </source>
</reference>
<evidence type="ECO:0000313" key="1">
    <source>
        <dbReference type="EMBL" id="KAH7906409.1"/>
    </source>
</evidence>
<organism evidence="1 2">
    <name type="scientific">Hygrophoropsis aurantiaca</name>
    <dbReference type="NCBI Taxonomy" id="72124"/>
    <lineage>
        <taxon>Eukaryota</taxon>
        <taxon>Fungi</taxon>
        <taxon>Dikarya</taxon>
        <taxon>Basidiomycota</taxon>
        <taxon>Agaricomycotina</taxon>
        <taxon>Agaricomycetes</taxon>
        <taxon>Agaricomycetidae</taxon>
        <taxon>Boletales</taxon>
        <taxon>Coniophorineae</taxon>
        <taxon>Hygrophoropsidaceae</taxon>
        <taxon>Hygrophoropsis</taxon>
    </lineage>
</organism>
<evidence type="ECO:0000313" key="2">
    <source>
        <dbReference type="Proteomes" id="UP000790377"/>
    </source>
</evidence>
<accession>A0ACB8A093</accession>
<gene>
    <name evidence="1" type="ORF">BJ138DRAFT_1117597</name>
</gene>
<comment type="caution">
    <text evidence="1">The sequence shown here is derived from an EMBL/GenBank/DDBJ whole genome shotgun (WGS) entry which is preliminary data.</text>
</comment>
<dbReference type="Proteomes" id="UP000790377">
    <property type="component" value="Unassembled WGS sequence"/>
</dbReference>